<accession>A0A8X8XJH3</accession>
<keyword evidence="3" id="KW-1185">Reference proteome</keyword>
<evidence type="ECO:0000256" key="1">
    <source>
        <dbReference type="SAM" id="MobiDB-lite"/>
    </source>
</evidence>
<sequence>MDDVKLEHSTEVIVLSDDTEKLPSESSLFVAGPFDEEVNSPVTFPRGLVRRKLFDEELPTMDMESSTKCSSNGPSQAKSKEGRTYRKPPPHMLASAGQLYISPKGSCCCSYSPIGGLPHLHK</sequence>
<dbReference type="Proteomes" id="UP000298416">
    <property type="component" value="Unassembled WGS sequence"/>
</dbReference>
<gene>
    <name evidence="2" type="ORF">SASPL_126708</name>
</gene>
<name>A0A8X8XJH3_SALSN</name>
<dbReference type="EMBL" id="PNBA02000009">
    <property type="protein sequence ID" value="KAG6413992.1"/>
    <property type="molecule type" value="Genomic_DNA"/>
</dbReference>
<dbReference type="AlphaFoldDB" id="A0A8X8XJH3"/>
<comment type="caution">
    <text evidence="2">The sequence shown here is derived from an EMBL/GenBank/DDBJ whole genome shotgun (WGS) entry which is preliminary data.</text>
</comment>
<protein>
    <submittedName>
        <fullName evidence="2">Uncharacterized protein</fullName>
    </submittedName>
</protein>
<reference evidence="2" key="1">
    <citation type="submission" date="2018-01" db="EMBL/GenBank/DDBJ databases">
        <authorList>
            <person name="Mao J.F."/>
        </authorList>
    </citation>
    <scope>NUCLEOTIDE SEQUENCE</scope>
    <source>
        <strain evidence="2">Huo1</strain>
        <tissue evidence="2">Leaf</tissue>
    </source>
</reference>
<feature type="compositionally biased region" description="Polar residues" evidence="1">
    <location>
        <begin position="63"/>
        <end position="77"/>
    </location>
</feature>
<evidence type="ECO:0000313" key="3">
    <source>
        <dbReference type="Proteomes" id="UP000298416"/>
    </source>
</evidence>
<feature type="region of interest" description="Disordered" evidence="1">
    <location>
        <begin position="59"/>
        <end position="91"/>
    </location>
</feature>
<evidence type="ECO:0000313" key="2">
    <source>
        <dbReference type="EMBL" id="KAG6413992.1"/>
    </source>
</evidence>
<reference evidence="2" key="2">
    <citation type="submission" date="2020-08" db="EMBL/GenBank/DDBJ databases">
        <title>Plant Genome Project.</title>
        <authorList>
            <person name="Zhang R.-G."/>
        </authorList>
    </citation>
    <scope>NUCLEOTIDE SEQUENCE</scope>
    <source>
        <strain evidence="2">Huo1</strain>
        <tissue evidence="2">Leaf</tissue>
    </source>
</reference>
<proteinExistence type="predicted"/>
<organism evidence="2">
    <name type="scientific">Salvia splendens</name>
    <name type="common">Scarlet sage</name>
    <dbReference type="NCBI Taxonomy" id="180675"/>
    <lineage>
        <taxon>Eukaryota</taxon>
        <taxon>Viridiplantae</taxon>
        <taxon>Streptophyta</taxon>
        <taxon>Embryophyta</taxon>
        <taxon>Tracheophyta</taxon>
        <taxon>Spermatophyta</taxon>
        <taxon>Magnoliopsida</taxon>
        <taxon>eudicotyledons</taxon>
        <taxon>Gunneridae</taxon>
        <taxon>Pentapetalae</taxon>
        <taxon>asterids</taxon>
        <taxon>lamiids</taxon>
        <taxon>Lamiales</taxon>
        <taxon>Lamiaceae</taxon>
        <taxon>Nepetoideae</taxon>
        <taxon>Mentheae</taxon>
        <taxon>Salviinae</taxon>
        <taxon>Salvia</taxon>
        <taxon>Salvia subgen. Calosphace</taxon>
        <taxon>core Calosphace</taxon>
    </lineage>
</organism>